<dbReference type="PANTHER" id="PTHR12537">
    <property type="entry name" value="RNA BINDING PROTEIN PUMILIO-RELATED"/>
    <property type="match status" value="1"/>
</dbReference>
<evidence type="ECO:0000313" key="6">
    <source>
        <dbReference type="Proteomes" id="UP000811246"/>
    </source>
</evidence>
<dbReference type="AlphaFoldDB" id="A0A922AID1"/>
<feature type="repeat" description="Pumilio" evidence="3">
    <location>
        <begin position="146"/>
        <end position="182"/>
    </location>
</feature>
<feature type="repeat" description="Pumilio" evidence="3">
    <location>
        <begin position="216"/>
        <end position="259"/>
    </location>
</feature>
<keyword evidence="1" id="KW-0677">Repeat</keyword>
<keyword evidence="2" id="KW-0694">RNA-binding</keyword>
<evidence type="ECO:0000256" key="2">
    <source>
        <dbReference type="ARBA" id="ARBA00022884"/>
    </source>
</evidence>
<dbReference type="Pfam" id="PF00806">
    <property type="entry name" value="PUF"/>
    <property type="match status" value="5"/>
</dbReference>
<sequence>MIFLLMNDADKLHFFNELIESADVSELQRIVAKIVSQPESLIKASLNPHGAKSVRKVIKVLGKTSLISDMNTALCTGNGFYRLMTHPIGSPVIFKCLDVASSEQNKLLYEAAIEYCLELAKHERGCINLKKFITSCRGEGRQQLLDFIAKHSLYLSQDPTGNYVLQHVLSLHDPALTNKICSVLSGHYVRISFLKGGSHVVERCLESSGMEYVLKELLKTDNVHELLQLARDRYGNYVIQAALIATKREGSPTYRSLLWLLQQHLYALQSGYGRNVLKLIASEDPVY</sequence>
<dbReference type="GO" id="GO:0010608">
    <property type="term" value="P:post-transcriptional regulation of gene expression"/>
    <property type="evidence" value="ECO:0007669"/>
    <property type="project" value="TreeGrafter"/>
</dbReference>
<dbReference type="EMBL" id="CM031837">
    <property type="protein sequence ID" value="KAG6682208.1"/>
    <property type="molecule type" value="Genomic_DNA"/>
</dbReference>
<protein>
    <recommendedName>
        <fullName evidence="4">PUM-HD domain-containing protein</fullName>
    </recommendedName>
</protein>
<evidence type="ECO:0000313" key="5">
    <source>
        <dbReference type="EMBL" id="KAG6682208.1"/>
    </source>
</evidence>
<dbReference type="PROSITE" id="PS50302">
    <property type="entry name" value="PUM"/>
    <property type="match status" value="2"/>
</dbReference>
<dbReference type="GO" id="GO:0003729">
    <property type="term" value="F:mRNA binding"/>
    <property type="evidence" value="ECO:0007669"/>
    <property type="project" value="TreeGrafter"/>
</dbReference>
<evidence type="ECO:0000259" key="4">
    <source>
        <dbReference type="PROSITE" id="PS50303"/>
    </source>
</evidence>
<dbReference type="PANTHER" id="PTHR12537:SF137">
    <property type="entry name" value="PUMILIO HOMOLOG 16-RELATED"/>
    <property type="match status" value="1"/>
</dbReference>
<reference evidence="5" key="1">
    <citation type="submission" date="2021-01" db="EMBL/GenBank/DDBJ databases">
        <authorList>
            <person name="Lovell J.T."/>
            <person name="Bentley N."/>
            <person name="Bhattarai G."/>
            <person name="Jenkins J.W."/>
            <person name="Sreedasyam A."/>
            <person name="Alarcon Y."/>
            <person name="Bock C."/>
            <person name="Boston L."/>
            <person name="Carlson J."/>
            <person name="Cervantes K."/>
            <person name="Clermont K."/>
            <person name="Krom N."/>
            <person name="Kubenka K."/>
            <person name="Mamidi S."/>
            <person name="Mattison C."/>
            <person name="Monteros M."/>
            <person name="Pisani C."/>
            <person name="Plott C."/>
            <person name="Rajasekar S."/>
            <person name="Rhein H.S."/>
            <person name="Rohla C."/>
            <person name="Song M."/>
            <person name="Hilaire R.S."/>
            <person name="Shu S."/>
            <person name="Wells L."/>
            <person name="Wang X."/>
            <person name="Webber J."/>
            <person name="Heerema R.J."/>
            <person name="Klein P."/>
            <person name="Conner P."/>
            <person name="Grauke L."/>
            <person name="Grimwood J."/>
            <person name="Schmutz J."/>
            <person name="Randall J.J."/>
        </authorList>
    </citation>
    <scope>NUCLEOTIDE SEQUENCE</scope>
    <source>
        <tissue evidence="5">Leaf</tissue>
    </source>
</reference>
<dbReference type="SMART" id="SM00025">
    <property type="entry name" value="Pumilio"/>
    <property type="match status" value="5"/>
</dbReference>
<organism evidence="5 6">
    <name type="scientific">Carya illinoinensis</name>
    <name type="common">Pecan</name>
    <dbReference type="NCBI Taxonomy" id="32201"/>
    <lineage>
        <taxon>Eukaryota</taxon>
        <taxon>Viridiplantae</taxon>
        <taxon>Streptophyta</taxon>
        <taxon>Embryophyta</taxon>
        <taxon>Tracheophyta</taxon>
        <taxon>Spermatophyta</taxon>
        <taxon>Magnoliopsida</taxon>
        <taxon>eudicotyledons</taxon>
        <taxon>Gunneridae</taxon>
        <taxon>Pentapetalae</taxon>
        <taxon>rosids</taxon>
        <taxon>fabids</taxon>
        <taxon>Fagales</taxon>
        <taxon>Juglandaceae</taxon>
        <taxon>Carya</taxon>
    </lineage>
</organism>
<dbReference type="Proteomes" id="UP000811246">
    <property type="component" value="Chromosome 13"/>
</dbReference>
<dbReference type="InterPro" id="IPR001313">
    <property type="entry name" value="Pumilio_RNA-bd_rpt"/>
</dbReference>
<dbReference type="GO" id="GO:0005737">
    <property type="term" value="C:cytoplasm"/>
    <property type="evidence" value="ECO:0007669"/>
    <property type="project" value="TreeGrafter"/>
</dbReference>
<comment type="caution">
    <text evidence="5">The sequence shown here is derived from an EMBL/GenBank/DDBJ whole genome shotgun (WGS) entry which is preliminary data.</text>
</comment>
<feature type="domain" description="PUM-HD" evidence="4">
    <location>
        <begin position="1"/>
        <end position="284"/>
    </location>
</feature>
<dbReference type="PROSITE" id="PS50303">
    <property type="entry name" value="PUM_HD"/>
    <property type="match status" value="1"/>
</dbReference>
<dbReference type="InterPro" id="IPR033133">
    <property type="entry name" value="PUM-HD"/>
</dbReference>
<accession>A0A922AID1</accession>
<gene>
    <name evidence="5" type="ORF">I3842_13G126700</name>
</gene>
<name>A0A922AID1_CARIL</name>
<proteinExistence type="predicted"/>
<evidence type="ECO:0000256" key="3">
    <source>
        <dbReference type="PROSITE-ProRule" id="PRU00317"/>
    </source>
</evidence>
<evidence type="ECO:0000256" key="1">
    <source>
        <dbReference type="ARBA" id="ARBA00022737"/>
    </source>
</evidence>